<sequence>MPSQSYRQRTVPQVVAEAAAEHGDRVAIQDGDTRLSFRDLDAARLQAAAALAALGLRQGERIAIWAPNMVQWIVAALGAQSLGGVLVPLNTRLKGSEAGYILRASGTRWLFTVPEFLGVSYPALIKNETLPDLQGTILLEGVADGCTGWDTFLAGGAVIDPATVAARADAVTPDDTLDILFTSGTTGKPKGVVTSHGQNIRAFETWSQTVGLRSDDNYLIINPFFHSFGYKAGWLAAIIRGAKILPVRSFDLDAVLEQIPRDRVSMIPGPPTIYQSLLAHPQRDKYDLSSLRLAVTGAAPVPVRLVEQMRDVLGFEVVVTAYGLTESCGVVSICRADDSAERISHTSGCAMEGVEMKCVDSEGNTVPTGSEGEIWFRGFNVMQGYLDNPEETAKTITADGWLKTGDVGVMDADGYVRITDRIKDMFIVGGFNCYPAEIENALCSMPGVARAAVIGVPDERMGEVARAYLVPEAGADLDEATVIAWARDNMANYKVPRSVRFLDALPMNAGGKVLKNELRDLSARESA</sequence>
<dbReference type="PANTHER" id="PTHR24096:SF267">
    <property type="entry name" value="MALONATE--COA LIGASE ACSF3, MITOCHONDRIAL"/>
    <property type="match status" value="1"/>
</dbReference>
<gene>
    <name evidence="3" type="ORF">FV139_16365</name>
</gene>
<dbReference type="Pfam" id="PF13193">
    <property type="entry name" value="AMP-binding_C"/>
    <property type="match status" value="1"/>
</dbReference>
<evidence type="ECO:0000313" key="3">
    <source>
        <dbReference type="EMBL" id="TXS91308.1"/>
    </source>
</evidence>
<organism evidence="3 4">
    <name type="scientific">Parahaliea maris</name>
    <dbReference type="NCBI Taxonomy" id="2716870"/>
    <lineage>
        <taxon>Bacteria</taxon>
        <taxon>Pseudomonadati</taxon>
        <taxon>Pseudomonadota</taxon>
        <taxon>Gammaproteobacteria</taxon>
        <taxon>Cellvibrionales</taxon>
        <taxon>Halieaceae</taxon>
        <taxon>Parahaliea</taxon>
    </lineage>
</organism>
<dbReference type="PROSITE" id="PS00455">
    <property type="entry name" value="AMP_BINDING"/>
    <property type="match status" value="1"/>
</dbReference>
<dbReference type="AlphaFoldDB" id="A0A5C8ZS31"/>
<dbReference type="NCBIfam" id="NF005801">
    <property type="entry name" value="PRK07656.1"/>
    <property type="match status" value="1"/>
</dbReference>
<dbReference type="Pfam" id="PF00501">
    <property type="entry name" value="AMP-binding"/>
    <property type="match status" value="1"/>
</dbReference>
<keyword evidence="4" id="KW-1185">Reference proteome</keyword>
<feature type="domain" description="AMP-binding enzyme C-terminal" evidence="2">
    <location>
        <begin position="437"/>
        <end position="512"/>
    </location>
</feature>
<protein>
    <submittedName>
        <fullName evidence="3">AMP-binding protein</fullName>
    </submittedName>
</protein>
<dbReference type="Proteomes" id="UP000321039">
    <property type="component" value="Unassembled WGS sequence"/>
</dbReference>
<feature type="domain" description="AMP-dependent synthetase/ligase" evidence="1">
    <location>
        <begin position="16"/>
        <end position="386"/>
    </location>
</feature>
<dbReference type="Gene3D" id="3.40.50.12780">
    <property type="entry name" value="N-terminal domain of ligase-like"/>
    <property type="match status" value="1"/>
</dbReference>
<dbReference type="InterPro" id="IPR045851">
    <property type="entry name" value="AMP-bd_C_sf"/>
</dbReference>
<dbReference type="Gene3D" id="3.30.300.30">
    <property type="match status" value="1"/>
</dbReference>
<name>A0A5C8ZS31_9GAMM</name>
<evidence type="ECO:0000259" key="1">
    <source>
        <dbReference type="Pfam" id="PF00501"/>
    </source>
</evidence>
<dbReference type="GO" id="GO:0016405">
    <property type="term" value="F:CoA-ligase activity"/>
    <property type="evidence" value="ECO:0007669"/>
    <property type="project" value="TreeGrafter"/>
</dbReference>
<evidence type="ECO:0000313" key="4">
    <source>
        <dbReference type="Proteomes" id="UP000321039"/>
    </source>
</evidence>
<dbReference type="SUPFAM" id="SSF56801">
    <property type="entry name" value="Acetyl-CoA synthetase-like"/>
    <property type="match status" value="1"/>
</dbReference>
<dbReference type="InterPro" id="IPR020845">
    <property type="entry name" value="AMP-binding_CS"/>
</dbReference>
<evidence type="ECO:0000259" key="2">
    <source>
        <dbReference type="Pfam" id="PF13193"/>
    </source>
</evidence>
<dbReference type="InterPro" id="IPR042099">
    <property type="entry name" value="ANL_N_sf"/>
</dbReference>
<dbReference type="InterPro" id="IPR000873">
    <property type="entry name" value="AMP-dep_synth/lig_dom"/>
</dbReference>
<comment type="caution">
    <text evidence="3">The sequence shown here is derived from an EMBL/GenBank/DDBJ whole genome shotgun (WGS) entry which is preliminary data.</text>
</comment>
<dbReference type="RefSeq" id="WP_148069542.1">
    <property type="nucleotide sequence ID" value="NZ_VRZA01000006.1"/>
</dbReference>
<proteinExistence type="predicted"/>
<dbReference type="InterPro" id="IPR025110">
    <property type="entry name" value="AMP-bd_C"/>
</dbReference>
<reference evidence="3 4" key="1">
    <citation type="submission" date="2019-08" db="EMBL/GenBank/DDBJ databases">
        <title>Parahaliea maris sp. nov., isolated from the surface seawater.</title>
        <authorList>
            <person name="Liu Y."/>
        </authorList>
    </citation>
    <scope>NUCLEOTIDE SEQUENCE [LARGE SCALE GENOMIC DNA]</scope>
    <source>
        <strain evidence="3 4">HSLHS9</strain>
    </source>
</reference>
<accession>A0A5C8ZS31</accession>
<dbReference type="PANTHER" id="PTHR24096">
    <property type="entry name" value="LONG-CHAIN-FATTY-ACID--COA LIGASE"/>
    <property type="match status" value="1"/>
</dbReference>
<dbReference type="EMBL" id="VRZA01000006">
    <property type="protein sequence ID" value="TXS91308.1"/>
    <property type="molecule type" value="Genomic_DNA"/>
</dbReference>